<keyword evidence="2" id="KW-1185">Reference proteome</keyword>
<accession>A0A4S4C1Q9</accession>
<dbReference type="AlphaFoldDB" id="A0A4S4C1Q9"/>
<gene>
    <name evidence="1" type="ORF">E6W99_07045</name>
</gene>
<dbReference type="InterPro" id="IPR016024">
    <property type="entry name" value="ARM-type_fold"/>
</dbReference>
<dbReference type="InterPro" id="IPR021133">
    <property type="entry name" value="HEAT_type_2"/>
</dbReference>
<dbReference type="EMBL" id="SSNT01000005">
    <property type="protein sequence ID" value="THF80915.1"/>
    <property type="molecule type" value="Genomic_DNA"/>
</dbReference>
<reference evidence="1 2" key="1">
    <citation type="submission" date="2019-04" db="EMBL/GenBank/DDBJ databases">
        <title>Bacillus sediminilitoris sp. nov., isolated from a tidal flat sediment on the East China Sea.</title>
        <authorList>
            <person name="Wei Y."/>
            <person name="Mao H."/>
            <person name="Fang J."/>
        </authorList>
    </citation>
    <scope>NUCLEOTIDE SEQUENCE [LARGE SCALE GENOMIC DNA]</scope>
    <source>
        <strain evidence="1 2">DSL-17</strain>
    </source>
</reference>
<dbReference type="PROSITE" id="PS50077">
    <property type="entry name" value="HEAT_REPEAT"/>
    <property type="match status" value="1"/>
</dbReference>
<protein>
    <recommendedName>
        <fullName evidence="3">DNA alkylation repair protein</fullName>
    </recommendedName>
</protein>
<dbReference type="OrthoDB" id="9797162at2"/>
<evidence type="ECO:0000313" key="2">
    <source>
        <dbReference type="Proteomes" id="UP000310334"/>
    </source>
</evidence>
<dbReference type="SUPFAM" id="SSF48371">
    <property type="entry name" value="ARM repeat"/>
    <property type="match status" value="1"/>
</dbReference>
<organism evidence="1 2">
    <name type="scientific">Metabacillus sediminilitoris</name>
    <dbReference type="NCBI Taxonomy" id="2567941"/>
    <lineage>
        <taxon>Bacteria</taxon>
        <taxon>Bacillati</taxon>
        <taxon>Bacillota</taxon>
        <taxon>Bacilli</taxon>
        <taxon>Bacillales</taxon>
        <taxon>Bacillaceae</taxon>
        <taxon>Metabacillus</taxon>
    </lineage>
</organism>
<comment type="caution">
    <text evidence="1">The sequence shown here is derived from an EMBL/GenBank/DDBJ whole genome shotgun (WGS) entry which is preliminary data.</text>
</comment>
<name>A0A4S4C1Q9_9BACI</name>
<evidence type="ECO:0008006" key="3">
    <source>
        <dbReference type="Google" id="ProtNLM"/>
    </source>
</evidence>
<sequence length="361" mass="41621">MAEELRNLFNQQFINELSNKIKAEQASFNKDQFQALIYNESWNELALKQRVRHITSCLHQTIALDYTEVLEVLKKVAPSFQGGLTGIIFPDYVEVYGLDHWEESMEALQYFTQLSTSEFAVRPFVVKDQSRMMKQFLLWSMHPNEHVRRLASEGSRPRLPWGIALSSLKQDPSPVIPILENLKKDPSHYVRKSVANNLNDISKDHPELVLDIAQKWYGEHELTNWIIKKGIRTLMKKGNQQALELFGFAGNSHLKVEDLLVTKTIHIGDTISFSFGLKSTDEKPTKLRIEYEINFVKANGKQSAKLFKITETVIQPGEKKIYTKKHSFNDLTTRKHYPGEHSLSIFVNGEMKVTEEFVVVQ</sequence>
<dbReference type="Proteomes" id="UP000310334">
    <property type="component" value="Unassembled WGS sequence"/>
</dbReference>
<proteinExistence type="predicted"/>
<evidence type="ECO:0000313" key="1">
    <source>
        <dbReference type="EMBL" id="THF80915.1"/>
    </source>
</evidence>
<dbReference type="RefSeq" id="WP_136352491.1">
    <property type="nucleotide sequence ID" value="NZ_CP046266.1"/>
</dbReference>
<dbReference type="Gene3D" id="1.25.40.290">
    <property type="entry name" value="ARM repeat domains"/>
    <property type="match status" value="1"/>
</dbReference>